<name>K5X1U9_AGABU</name>
<feature type="region of interest" description="Disordered" evidence="1">
    <location>
        <begin position="166"/>
        <end position="185"/>
    </location>
</feature>
<evidence type="ECO:0000313" key="2">
    <source>
        <dbReference type="EMBL" id="EKM77088.1"/>
    </source>
</evidence>
<dbReference type="RefSeq" id="XP_007332379.1">
    <property type="nucleotide sequence ID" value="XM_007332317.1"/>
</dbReference>
<dbReference type="HOGENOM" id="CLU_1460896_0_0_1"/>
<accession>K5X1U9</accession>
<gene>
    <name evidence="2" type="ORF">AGABI1DRAFT_130811</name>
</gene>
<dbReference type="EMBL" id="JH971398">
    <property type="protein sequence ID" value="EKM77088.1"/>
    <property type="molecule type" value="Genomic_DNA"/>
</dbReference>
<dbReference type="Proteomes" id="UP000008493">
    <property type="component" value="Unassembled WGS sequence"/>
</dbReference>
<protein>
    <submittedName>
        <fullName evidence="2">Uncharacterized protein</fullName>
    </submittedName>
</protein>
<evidence type="ECO:0000313" key="3">
    <source>
        <dbReference type="Proteomes" id="UP000008493"/>
    </source>
</evidence>
<reference evidence="3" key="1">
    <citation type="journal article" date="2012" name="Proc. Natl. Acad. Sci. U.S.A.">
        <title>Genome sequence of the button mushroom Agaricus bisporus reveals mechanisms governing adaptation to a humic-rich ecological niche.</title>
        <authorList>
            <person name="Morin E."/>
            <person name="Kohler A."/>
            <person name="Baker A.R."/>
            <person name="Foulongne-Oriol M."/>
            <person name="Lombard V."/>
            <person name="Nagy L.G."/>
            <person name="Ohm R.A."/>
            <person name="Patyshakuliyeva A."/>
            <person name="Brun A."/>
            <person name="Aerts A.L."/>
            <person name="Bailey A.M."/>
            <person name="Billette C."/>
            <person name="Coutinho P.M."/>
            <person name="Deakin G."/>
            <person name="Doddapaneni H."/>
            <person name="Floudas D."/>
            <person name="Grimwood J."/>
            <person name="Hilden K."/>
            <person name="Kuees U."/>
            <person name="LaButti K.M."/>
            <person name="Lapidus A."/>
            <person name="Lindquist E.A."/>
            <person name="Lucas S.M."/>
            <person name="Murat C."/>
            <person name="Riley R.W."/>
            <person name="Salamov A.A."/>
            <person name="Schmutz J."/>
            <person name="Subramanian V."/>
            <person name="Woesten H.A.B."/>
            <person name="Xu J."/>
            <person name="Eastwood D.C."/>
            <person name="Foster G.D."/>
            <person name="Sonnenberg A.S."/>
            <person name="Cullen D."/>
            <person name="de Vries R.P."/>
            <person name="Lundell T."/>
            <person name="Hibbett D.S."/>
            <person name="Henrissat B."/>
            <person name="Burton K.S."/>
            <person name="Kerrigan R.W."/>
            <person name="Challen M.P."/>
            <person name="Grigoriev I.V."/>
            <person name="Martin F."/>
        </authorList>
    </citation>
    <scope>NUCLEOTIDE SEQUENCE [LARGE SCALE GENOMIC DNA]</scope>
    <source>
        <strain evidence="3">JB137-S8 / ATCC MYA-4627 / FGSC 10392</strain>
    </source>
</reference>
<evidence type="ECO:0000256" key="1">
    <source>
        <dbReference type="SAM" id="MobiDB-lite"/>
    </source>
</evidence>
<organism evidence="2 3">
    <name type="scientific">Agaricus bisporus var. burnettii (strain JB137-S8 / ATCC MYA-4627 / FGSC 10392)</name>
    <name type="common">White button mushroom</name>
    <dbReference type="NCBI Taxonomy" id="597362"/>
    <lineage>
        <taxon>Eukaryota</taxon>
        <taxon>Fungi</taxon>
        <taxon>Dikarya</taxon>
        <taxon>Basidiomycota</taxon>
        <taxon>Agaricomycotina</taxon>
        <taxon>Agaricomycetes</taxon>
        <taxon>Agaricomycetidae</taxon>
        <taxon>Agaricales</taxon>
        <taxon>Agaricineae</taxon>
        <taxon>Agaricaceae</taxon>
        <taxon>Agaricus</taxon>
    </lineage>
</organism>
<dbReference type="KEGG" id="abp:AGABI1DRAFT130811"/>
<sequence>MTPEFADNLVPSRELFERIGVTISMLFYGNKIQLDESRDIYNIHPSLFIPVAVILRHHCVVHSHLGNSRRFSCMVWELQVKKYPTYNHRDRRVELLDFGLMYALSVLYRLFDSESRIMDNWITRSLSALIHRLWCLSYRHIQGGTSPSPTSLSSLSLDKIGSDIANSLQAPSTTEDNATNDSGRK</sequence>
<dbReference type="AlphaFoldDB" id="K5X1U9"/>
<proteinExistence type="predicted"/>
<dbReference type="GeneID" id="18827301"/>
<keyword evidence="3" id="KW-1185">Reference proteome</keyword>
<dbReference type="InParanoid" id="K5X1U9"/>